<dbReference type="GO" id="GO:0016787">
    <property type="term" value="F:hydrolase activity"/>
    <property type="evidence" value="ECO:0007669"/>
    <property type="project" value="UniProtKB-KW"/>
</dbReference>
<keyword evidence="5" id="KW-1185">Reference proteome</keyword>
<name>A0A288QAX9_9LACO</name>
<sequence>MQMLDTPLITSTLGLLDGDMRSRQMTDPATNNWGSDGALTLATVASLSSGYNLSKMMTEFTKWYTNGAYSLNHEKVMPGHTTRYALEEYLQAHDPYSSGGRGIHDNGSGALMRLTPVVLFLITQYGNEFYKDDAARLILHQVAGLTHNHPQGLIGAGLYGTFLSLLLTTRNVQDAAEEALAETYEYYSKHTIFANELPAFERLNRPAFVEMSIDALEANGYFISTIESVLWVMYHAVSYEDALTLTRGIAGQSHRILPLVGALAGMYFGVSQLPDYIKNIEKNNVAAQVLERALRSGNFIAQPAMNE</sequence>
<keyword evidence="3" id="KW-0460">Magnesium</keyword>
<dbReference type="Pfam" id="PF03747">
    <property type="entry name" value="ADP_ribosyl_GH"/>
    <property type="match status" value="1"/>
</dbReference>
<dbReference type="AlphaFoldDB" id="A0A288QAX9"/>
<organism evidence="4 5">
    <name type="scientific">Weissella soli</name>
    <dbReference type="NCBI Taxonomy" id="155866"/>
    <lineage>
        <taxon>Bacteria</taxon>
        <taxon>Bacillati</taxon>
        <taxon>Bacillota</taxon>
        <taxon>Bacilli</taxon>
        <taxon>Lactobacillales</taxon>
        <taxon>Lactobacillaceae</taxon>
        <taxon>Weissella</taxon>
    </lineage>
</organism>
<comment type="caution">
    <text evidence="4">The sequence shown here is derived from an EMBL/GenBank/DDBJ whole genome shotgun (WGS) entry which is preliminary data.</text>
</comment>
<dbReference type="Gene3D" id="1.10.4080.10">
    <property type="entry name" value="ADP-ribosylation/Crystallin J1"/>
    <property type="match status" value="1"/>
</dbReference>
<evidence type="ECO:0000313" key="4">
    <source>
        <dbReference type="EMBL" id="RDL11896.1"/>
    </source>
</evidence>
<dbReference type="SUPFAM" id="SSF101478">
    <property type="entry name" value="ADP-ribosylglycohydrolase"/>
    <property type="match status" value="1"/>
</dbReference>
<dbReference type="PANTHER" id="PTHR16222:SF24">
    <property type="entry name" value="ADP-RIBOSYLHYDROLASE ARH3"/>
    <property type="match status" value="1"/>
</dbReference>
<dbReference type="InterPro" id="IPR005502">
    <property type="entry name" value="Ribosyl_crysJ1"/>
</dbReference>
<comment type="cofactor">
    <cofactor evidence="3">
        <name>Mg(2+)</name>
        <dbReference type="ChEBI" id="CHEBI:18420"/>
    </cofactor>
    <text evidence="3">Binds 2 magnesium ions per subunit.</text>
</comment>
<dbReference type="Proteomes" id="UP000254912">
    <property type="component" value="Unassembled WGS sequence"/>
</dbReference>
<dbReference type="KEGG" id="wso:WSWS_00685"/>
<dbReference type="InterPro" id="IPR050792">
    <property type="entry name" value="ADP-ribosylglycohydrolase"/>
</dbReference>
<feature type="binding site" evidence="3">
    <location>
        <position position="36"/>
    </location>
    <ligand>
        <name>Mg(2+)</name>
        <dbReference type="ChEBI" id="CHEBI:18420"/>
        <label>1</label>
    </ligand>
</feature>
<proteinExistence type="inferred from homology"/>
<keyword evidence="3" id="KW-0479">Metal-binding</keyword>
<comment type="similarity">
    <text evidence="1">Belongs to the ADP-ribosylglycohydrolase family.</text>
</comment>
<reference evidence="4 5" key="1">
    <citation type="submission" date="2018-07" db="EMBL/GenBank/DDBJ databases">
        <title>Genomic Encyclopedia of Type Strains, Phase III (KMG-III): the genomes of soil and plant-associated and newly described type strains.</title>
        <authorList>
            <person name="Whitman W."/>
        </authorList>
    </citation>
    <scope>NUCLEOTIDE SEQUENCE [LARGE SCALE GENOMIC DNA]</scope>
    <source>
        <strain evidence="4 5">CECT 7031</strain>
    </source>
</reference>
<evidence type="ECO:0000256" key="2">
    <source>
        <dbReference type="ARBA" id="ARBA00022801"/>
    </source>
</evidence>
<evidence type="ECO:0000256" key="3">
    <source>
        <dbReference type="PIRSR" id="PIRSR605502-1"/>
    </source>
</evidence>
<dbReference type="PANTHER" id="PTHR16222">
    <property type="entry name" value="ADP-RIBOSYLGLYCOHYDROLASE"/>
    <property type="match status" value="1"/>
</dbReference>
<evidence type="ECO:0000256" key="1">
    <source>
        <dbReference type="ARBA" id="ARBA00010702"/>
    </source>
</evidence>
<dbReference type="EMBL" id="QRAS01000001">
    <property type="protein sequence ID" value="RDL11896.1"/>
    <property type="molecule type" value="Genomic_DNA"/>
</dbReference>
<evidence type="ECO:0000313" key="5">
    <source>
        <dbReference type="Proteomes" id="UP000254912"/>
    </source>
</evidence>
<accession>A0A288QAX9</accession>
<gene>
    <name evidence="4" type="ORF">DFP99_0315</name>
</gene>
<keyword evidence="2 4" id="KW-0378">Hydrolase</keyword>
<dbReference type="RefSeq" id="WP_070229964.1">
    <property type="nucleotide sequence ID" value="NZ_BJYO01000002.1"/>
</dbReference>
<dbReference type="GO" id="GO:0046872">
    <property type="term" value="F:metal ion binding"/>
    <property type="evidence" value="ECO:0007669"/>
    <property type="project" value="UniProtKB-KW"/>
</dbReference>
<dbReference type="InterPro" id="IPR036705">
    <property type="entry name" value="Ribosyl_crysJ1_sf"/>
</dbReference>
<protein>
    <submittedName>
        <fullName evidence="4">ADP-ribosylglycohydrolase</fullName>
    </submittedName>
</protein>